<accession>A0ABD0LYJ0</accession>
<dbReference type="AlphaFoldDB" id="A0ABD0LYJ0"/>
<keyword evidence="3" id="KW-1185">Reference proteome</keyword>
<feature type="chain" id="PRO_5044831880" evidence="1">
    <location>
        <begin position="23"/>
        <end position="157"/>
    </location>
</feature>
<keyword evidence="1" id="KW-0732">Signal</keyword>
<protein>
    <submittedName>
        <fullName evidence="2">Uncharacterized protein</fullName>
    </submittedName>
</protein>
<gene>
    <name evidence="2" type="ORF">BaRGS_00004096</name>
</gene>
<organism evidence="2 3">
    <name type="scientific">Batillaria attramentaria</name>
    <dbReference type="NCBI Taxonomy" id="370345"/>
    <lineage>
        <taxon>Eukaryota</taxon>
        <taxon>Metazoa</taxon>
        <taxon>Spiralia</taxon>
        <taxon>Lophotrochozoa</taxon>
        <taxon>Mollusca</taxon>
        <taxon>Gastropoda</taxon>
        <taxon>Caenogastropoda</taxon>
        <taxon>Sorbeoconcha</taxon>
        <taxon>Cerithioidea</taxon>
        <taxon>Batillariidae</taxon>
        <taxon>Batillaria</taxon>
    </lineage>
</organism>
<evidence type="ECO:0000313" key="3">
    <source>
        <dbReference type="Proteomes" id="UP001519460"/>
    </source>
</evidence>
<dbReference type="Proteomes" id="UP001519460">
    <property type="component" value="Unassembled WGS sequence"/>
</dbReference>
<dbReference type="EMBL" id="JACVVK020000014">
    <property type="protein sequence ID" value="KAK7504610.1"/>
    <property type="molecule type" value="Genomic_DNA"/>
</dbReference>
<reference evidence="2 3" key="1">
    <citation type="journal article" date="2023" name="Sci. Data">
        <title>Genome assembly of the Korean intertidal mud-creeper Batillaria attramentaria.</title>
        <authorList>
            <person name="Patra A.K."/>
            <person name="Ho P.T."/>
            <person name="Jun S."/>
            <person name="Lee S.J."/>
            <person name="Kim Y."/>
            <person name="Won Y.J."/>
        </authorList>
    </citation>
    <scope>NUCLEOTIDE SEQUENCE [LARGE SCALE GENOMIC DNA]</scope>
    <source>
        <strain evidence="2">Wonlab-2016</strain>
    </source>
</reference>
<feature type="signal peptide" evidence="1">
    <location>
        <begin position="1"/>
        <end position="22"/>
    </location>
</feature>
<evidence type="ECO:0000256" key="1">
    <source>
        <dbReference type="SAM" id="SignalP"/>
    </source>
</evidence>
<sequence>MKQKLALRRPFLVFAFASTVLSQSNFANKTTSSTWQTDTNMTEKNYKDNGTIVESLSYDPDGFSEYSPHQTTLSSLDVQKPVSYYTTISMLEGEPKEHVTTNLHSDVPAQVVVGDGESTVQPSATHVTTPRQPNTSDVGRAWYRDSEVRQILWENTQ</sequence>
<proteinExistence type="predicted"/>
<evidence type="ECO:0000313" key="2">
    <source>
        <dbReference type="EMBL" id="KAK7504610.1"/>
    </source>
</evidence>
<name>A0ABD0LYJ0_9CAEN</name>
<comment type="caution">
    <text evidence="2">The sequence shown here is derived from an EMBL/GenBank/DDBJ whole genome shotgun (WGS) entry which is preliminary data.</text>
</comment>